<protein>
    <submittedName>
        <fullName evidence="1">Uncharacterized protein</fullName>
    </submittedName>
</protein>
<accession>A0AC59YIG6</accession>
<evidence type="ECO:0000313" key="1">
    <source>
        <dbReference type="EMBL" id="CAM9716978.1"/>
    </source>
</evidence>
<reference evidence="1" key="2">
    <citation type="submission" date="2025-03" db="EMBL/GenBank/DDBJ databases">
        <authorList>
            <consortium name="ELIXIR-Norway"/>
            <consortium name="Elixir Norway"/>
        </authorList>
    </citation>
    <scope>NUCLEOTIDE SEQUENCE</scope>
</reference>
<proteinExistence type="predicted"/>
<gene>
    <name evidence="1" type="ORF">MRATA1EN22A_LOCUS6447</name>
</gene>
<evidence type="ECO:0000313" key="2">
    <source>
        <dbReference type="Proteomes" id="UP001162501"/>
    </source>
</evidence>
<sequence length="119" mass="12886">MGHAHRRPRVTAPSGAAAPTYPQRQEGQGRSLSQQLLHRNPVPTPVSTSEGEHPAAETTFPSPGPGALRRVWLSAPVSGLLVWNTCPPFRHLAQVNGHFLEEAFRDGQGKPSRSFLPVP</sequence>
<dbReference type="Proteomes" id="UP001162501">
    <property type="component" value="Chromosome 16"/>
</dbReference>
<organism evidence="1 2">
    <name type="scientific">Rangifer tarandus platyrhynchus</name>
    <name type="common">Svalbard reindeer</name>
    <dbReference type="NCBI Taxonomy" id="3082113"/>
    <lineage>
        <taxon>Eukaryota</taxon>
        <taxon>Metazoa</taxon>
        <taxon>Chordata</taxon>
        <taxon>Craniata</taxon>
        <taxon>Vertebrata</taxon>
        <taxon>Euteleostomi</taxon>
        <taxon>Mammalia</taxon>
        <taxon>Eutheria</taxon>
        <taxon>Laurasiatheria</taxon>
        <taxon>Artiodactyla</taxon>
        <taxon>Ruminantia</taxon>
        <taxon>Pecora</taxon>
        <taxon>Cervidae</taxon>
        <taxon>Odocoileinae</taxon>
        <taxon>Rangifer</taxon>
    </lineage>
</organism>
<reference evidence="1" key="1">
    <citation type="submission" date="2023-05" db="EMBL/GenBank/DDBJ databases">
        <authorList>
            <consortium name="ELIXIR-Norway"/>
        </authorList>
    </citation>
    <scope>NUCLEOTIDE SEQUENCE</scope>
</reference>
<dbReference type="EMBL" id="OX596100">
    <property type="protein sequence ID" value="CAM9716978.1"/>
    <property type="molecule type" value="Genomic_DNA"/>
</dbReference>
<name>A0AC59YIG6_RANTA</name>